<evidence type="ECO:0000313" key="2">
    <source>
        <dbReference type="Proteomes" id="UP000759103"/>
    </source>
</evidence>
<dbReference type="PROSITE" id="PS51257">
    <property type="entry name" value="PROKAR_LIPOPROTEIN"/>
    <property type="match status" value="1"/>
</dbReference>
<proteinExistence type="predicted"/>
<dbReference type="RefSeq" id="WP_219750199.1">
    <property type="nucleotide sequence ID" value="NZ_JAHXZN010000008.1"/>
</dbReference>
<reference evidence="1 2" key="1">
    <citation type="submission" date="2021-07" db="EMBL/GenBank/DDBJ databases">
        <title>Sphingomonas sp.</title>
        <authorList>
            <person name="Feng G."/>
            <person name="Li J."/>
            <person name="Pan M."/>
        </authorList>
    </citation>
    <scope>NUCLEOTIDE SEQUENCE [LARGE SCALE GENOMIC DNA]</scope>
    <source>
        <strain evidence="1 2">RRHST34</strain>
    </source>
</reference>
<organism evidence="1 2">
    <name type="scientific">Sphingomonas citri</name>
    <dbReference type="NCBI Taxonomy" id="2862499"/>
    <lineage>
        <taxon>Bacteria</taxon>
        <taxon>Pseudomonadati</taxon>
        <taxon>Pseudomonadota</taxon>
        <taxon>Alphaproteobacteria</taxon>
        <taxon>Sphingomonadales</taxon>
        <taxon>Sphingomonadaceae</taxon>
        <taxon>Sphingomonas</taxon>
    </lineage>
</organism>
<evidence type="ECO:0000313" key="1">
    <source>
        <dbReference type="EMBL" id="MBW6532612.1"/>
    </source>
</evidence>
<comment type="caution">
    <text evidence="1">The sequence shown here is derived from an EMBL/GenBank/DDBJ whole genome shotgun (WGS) entry which is preliminary data.</text>
</comment>
<dbReference type="Proteomes" id="UP000759103">
    <property type="component" value="Unassembled WGS sequence"/>
</dbReference>
<gene>
    <name evidence="1" type="ORF">KZ820_17865</name>
</gene>
<accession>A0ABS7BSN3</accession>
<name>A0ABS7BSN3_9SPHN</name>
<sequence length="91" mass="9704">MRREAFVGIGTGLACLCAAAAMWCFFNLATVSLSEQRAAQVLAQAGPKGAAAYSAAWADGRLTRNDMRELREEAGRDIDAWIAAPHPPGVR</sequence>
<keyword evidence="2" id="KW-1185">Reference proteome</keyword>
<dbReference type="EMBL" id="JAHXZN010000008">
    <property type="protein sequence ID" value="MBW6532612.1"/>
    <property type="molecule type" value="Genomic_DNA"/>
</dbReference>
<protein>
    <submittedName>
        <fullName evidence="1">Uncharacterized protein</fullName>
    </submittedName>
</protein>